<reference evidence="3 4" key="1">
    <citation type="journal article" date="2018" name="IMA Fungus">
        <title>IMA Genome-F 9: Draft genome sequence of Annulohypoxylon stygium, Aspergillus mulundensis, Berkeleyomyces basicola (syn. Thielaviopsis basicola), Ceratocystis smalleyi, two Cercospora beticola strains, Coleophoma cylindrospora, Fusarium fracticaudum, Phialophora cf. hyalina, and Morchella septimelata.</title>
        <authorList>
            <person name="Wingfield B.D."/>
            <person name="Bills G.F."/>
            <person name="Dong Y."/>
            <person name="Huang W."/>
            <person name="Nel W.J."/>
            <person name="Swalarsk-Parry B.S."/>
            <person name="Vaghefi N."/>
            <person name="Wilken P.M."/>
            <person name="An Z."/>
            <person name="de Beer Z.W."/>
            <person name="De Vos L."/>
            <person name="Chen L."/>
            <person name="Duong T.A."/>
            <person name="Gao Y."/>
            <person name="Hammerbacher A."/>
            <person name="Kikkert J.R."/>
            <person name="Li Y."/>
            <person name="Li H."/>
            <person name="Li K."/>
            <person name="Li Q."/>
            <person name="Liu X."/>
            <person name="Ma X."/>
            <person name="Naidoo K."/>
            <person name="Pethybridge S.J."/>
            <person name="Sun J."/>
            <person name="Steenkamp E.T."/>
            <person name="van der Nest M.A."/>
            <person name="van Wyk S."/>
            <person name="Wingfield M.J."/>
            <person name="Xiong C."/>
            <person name="Yue Q."/>
            <person name="Zhang X."/>
        </authorList>
    </citation>
    <scope>NUCLEOTIDE SEQUENCE [LARGE SCALE GENOMIC DNA]</scope>
    <source>
        <strain evidence="3 4">BP6252</strain>
    </source>
</reference>
<evidence type="ECO:0000256" key="1">
    <source>
        <dbReference type="SAM" id="MobiDB-lite"/>
    </source>
</evidence>
<organism evidence="3 4">
    <name type="scientific">Coleophoma cylindrospora</name>
    <dbReference type="NCBI Taxonomy" id="1849047"/>
    <lineage>
        <taxon>Eukaryota</taxon>
        <taxon>Fungi</taxon>
        <taxon>Dikarya</taxon>
        <taxon>Ascomycota</taxon>
        <taxon>Pezizomycotina</taxon>
        <taxon>Leotiomycetes</taxon>
        <taxon>Helotiales</taxon>
        <taxon>Dermateaceae</taxon>
        <taxon>Coleophoma</taxon>
    </lineage>
</organism>
<name>A0A3D8SEU0_9HELO</name>
<dbReference type="Proteomes" id="UP000256645">
    <property type="component" value="Unassembled WGS sequence"/>
</dbReference>
<keyword evidence="4" id="KW-1185">Reference proteome</keyword>
<dbReference type="GO" id="GO:0016192">
    <property type="term" value="P:vesicle-mediated transport"/>
    <property type="evidence" value="ECO:0007669"/>
    <property type="project" value="TreeGrafter"/>
</dbReference>
<evidence type="ECO:0000313" key="4">
    <source>
        <dbReference type="Proteomes" id="UP000256645"/>
    </source>
</evidence>
<dbReference type="PANTHER" id="PTHR28187:SF1">
    <property type="entry name" value="PROTEIN RCR1-RELATED"/>
    <property type="match status" value="1"/>
</dbReference>
<accession>A0A3D8SEU0</accession>
<dbReference type="InterPro" id="IPR020999">
    <property type="entry name" value="Chitin_synth_reg_RCR"/>
</dbReference>
<keyword evidence="2" id="KW-0472">Membrane</keyword>
<evidence type="ECO:0000313" key="3">
    <source>
        <dbReference type="EMBL" id="RDW84806.1"/>
    </source>
</evidence>
<feature type="region of interest" description="Disordered" evidence="1">
    <location>
        <begin position="91"/>
        <end position="130"/>
    </location>
</feature>
<dbReference type="STRING" id="1849047.A0A3D8SEU0"/>
<dbReference type="PANTHER" id="PTHR28187">
    <property type="entry name" value="PROTEIN RCR1-RELATED"/>
    <property type="match status" value="1"/>
</dbReference>
<comment type="caution">
    <text evidence="3">The sequence shown here is derived from an EMBL/GenBank/DDBJ whole genome shotgun (WGS) entry which is preliminary data.</text>
</comment>
<gene>
    <name evidence="3" type="ORF">BP6252_02396</name>
</gene>
<keyword evidence="2" id="KW-0812">Transmembrane</keyword>
<protein>
    <submittedName>
        <fullName evidence="3">Uncharacterized protein</fullName>
    </submittedName>
</protein>
<sequence length="130" mass="14719">MDIIKRALIDKRAICRTGYPYYRTYTCSSWSRWGRWVLAGILILFALIFILAFLCLARRRRRRRATNYTTNPTPMVANTATAPAYGYNNGPQQEYGQMNGAYGANPPYQQGYNPPPGPPPNTYGGYKAPN</sequence>
<evidence type="ECO:0000256" key="2">
    <source>
        <dbReference type="SAM" id="Phobius"/>
    </source>
</evidence>
<proteinExistence type="predicted"/>
<dbReference type="EMBL" id="PDLM01000002">
    <property type="protein sequence ID" value="RDW84806.1"/>
    <property type="molecule type" value="Genomic_DNA"/>
</dbReference>
<dbReference type="AlphaFoldDB" id="A0A3D8SEU0"/>
<feature type="transmembrane region" description="Helical" evidence="2">
    <location>
        <begin position="36"/>
        <end position="57"/>
    </location>
</feature>
<keyword evidence="2" id="KW-1133">Transmembrane helix</keyword>